<evidence type="ECO:0000313" key="2">
    <source>
        <dbReference type="EMBL" id="CUP60018.1"/>
    </source>
</evidence>
<dbReference type="InterPro" id="IPR041436">
    <property type="entry name" value="RNAse_A_bac"/>
</dbReference>
<name>A0A174PMY0_9FIRM</name>
<proteinExistence type="predicted"/>
<evidence type="ECO:0000259" key="1">
    <source>
        <dbReference type="Pfam" id="PF18431"/>
    </source>
</evidence>
<reference evidence="2 3" key="1">
    <citation type="submission" date="2015-09" db="EMBL/GenBank/DDBJ databases">
        <authorList>
            <consortium name="Pathogen Informatics"/>
        </authorList>
    </citation>
    <scope>NUCLEOTIDE SEQUENCE [LARGE SCALE GENOMIC DNA]</scope>
    <source>
        <strain evidence="2 3">2789STDY5834957</strain>
    </source>
</reference>
<dbReference type="Pfam" id="PF18431">
    <property type="entry name" value="RNAse_A_bac"/>
    <property type="match status" value="1"/>
</dbReference>
<dbReference type="EMBL" id="CZBP01000001">
    <property type="protein sequence ID" value="CUP60018.1"/>
    <property type="molecule type" value="Genomic_DNA"/>
</dbReference>
<sequence>MTKLENNIKNLCVENMGIYGCKHAVKEHVWTGKAHMIAKLKKNVKSMREEPFAYACMFFSVDTLVSCIKEILWEDREDVEKYIQNKRIAQELELDYTFSAPVAEGIAMGTDWNQMHPASSVRLVISKDNYTSFRIVTAYPYPSFDEMDEWYDAVDQGF</sequence>
<evidence type="ECO:0000313" key="3">
    <source>
        <dbReference type="Proteomes" id="UP000095762"/>
    </source>
</evidence>
<accession>A0A174PMY0</accession>
<dbReference type="RefSeq" id="WP_055059161.1">
    <property type="nucleotide sequence ID" value="NZ_CZBP01000001.1"/>
</dbReference>
<organism evidence="2 3">
    <name type="scientific">Blautia obeum</name>
    <dbReference type="NCBI Taxonomy" id="40520"/>
    <lineage>
        <taxon>Bacteria</taxon>
        <taxon>Bacillati</taxon>
        <taxon>Bacillota</taxon>
        <taxon>Clostridia</taxon>
        <taxon>Lachnospirales</taxon>
        <taxon>Lachnospiraceae</taxon>
        <taxon>Blautia</taxon>
    </lineage>
</organism>
<protein>
    <recommendedName>
        <fullName evidence="1">Bacterial CdiA-CT RNAse A domain-containing protein</fullName>
    </recommendedName>
</protein>
<feature type="domain" description="Bacterial CdiA-CT RNAse A" evidence="1">
    <location>
        <begin position="23"/>
        <end position="140"/>
    </location>
</feature>
<dbReference type="Proteomes" id="UP000095762">
    <property type="component" value="Unassembled WGS sequence"/>
</dbReference>
<dbReference type="AlphaFoldDB" id="A0A174PMY0"/>
<gene>
    <name evidence="2" type="ORF">ERS852569_00124</name>
</gene>